<proteinExistence type="predicted"/>
<reference evidence="7" key="2">
    <citation type="submission" date="2023-06" db="EMBL/GenBank/DDBJ databases">
        <authorList>
            <consortium name="Lawrence Berkeley National Laboratory"/>
            <person name="Haridas S."/>
            <person name="Hensen N."/>
            <person name="Bonometti L."/>
            <person name="Westerberg I."/>
            <person name="Brannstrom I.O."/>
            <person name="Guillou S."/>
            <person name="Cros-Aarteil S."/>
            <person name="Calhoun S."/>
            <person name="Kuo A."/>
            <person name="Mondo S."/>
            <person name="Pangilinan J."/>
            <person name="Riley R."/>
            <person name="Labutti K."/>
            <person name="Andreopoulos B."/>
            <person name="Lipzen A."/>
            <person name="Chen C."/>
            <person name="Yanf M."/>
            <person name="Daum C."/>
            <person name="Ng V."/>
            <person name="Clum A."/>
            <person name="Steindorff A."/>
            <person name="Ohm R."/>
            <person name="Martin F."/>
            <person name="Silar P."/>
            <person name="Natvig D."/>
            <person name="Lalanne C."/>
            <person name="Gautier V."/>
            <person name="Ament-Velasquez S.L."/>
            <person name="Kruys A."/>
            <person name="Hutchinson M.I."/>
            <person name="Powell A.J."/>
            <person name="Barry K."/>
            <person name="Miller A.N."/>
            <person name="Grigoriev I.V."/>
            <person name="Debuchy R."/>
            <person name="Gladieux P."/>
            <person name="Thoren M.H."/>
            <person name="Johannesson H."/>
        </authorList>
    </citation>
    <scope>NUCLEOTIDE SEQUENCE</scope>
    <source>
        <strain evidence="7">CBS 958.72</strain>
    </source>
</reference>
<dbReference type="PANTHER" id="PTHR48182:SF2">
    <property type="entry name" value="PROTEIN SERAC1"/>
    <property type="match status" value="1"/>
</dbReference>
<evidence type="ECO:0008006" key="9">
    <source>
        <dbReference type="Google" id="ProtNLM"/>
    </source>
</evidence>
<keyword evidence="4" id="KW-0256">Endoplasmic reticulum</keyword>
<dbReference type="InterPro" id="IPR052374">
    <property type="entry name" value="SERAC1"/>
</dbReference>
<comment type="subcellular location">
    <subcellularLocation>
        <location evidence="2">Endoplasmic reticulum</location>
    </subcellularLocation>
    <subcellularLocation>
        <location evidence="3">Membrane</location>
    </subcellularLocation>
    <subcellularLocation>
        <location evidence="1">Mitochondrion</location>
    </subcellularLocation>
</comment>
<feature type="non-terminal residue" evidence="7">
    <location>
        <position position="1"/>
    </location>
</feature>
<gene>
    <name evidence="7" type="ORF">B0T24DRAFT_508348</name>
</gene>
<evidence type="ECO:0000256" key="3">
    <source>
        <dbReference type="ARBA" id="ARBA00004370"/>
    </source>
</evidence>
<protein>
    <recommendedName>
        <fullName evidence="9">DUF676 domain-containing protein</fullName>
    </recommendedName>
</protein>
<name>A0AAE0K8M4_9PEZI</name>
<dbReference type="AlphaFoldDB" id="A0AAE0K8M4"/>
<evidence type="ECO:0000313" key="7">
    <source>
        <dbReference type="EMBL" id="KAK3371665.1"/>
    </source>
</evidence>
<feature type="non-terminal residue" evidence="7">
    <location>
        <position position="167"/>
    </location>
</feature>
<dbReference type="GO" id="GO:0016020">
    <property type="term" value="C:membrane"/>
    <property type="evidence" value="ECO:0007669"/>
    <property type="project" value="UniProtKB-SubCell"/>
</dbReference>
<dbReference type="SUPFAM" id="SSF53474">
    <property type="entry name" value="alpha/beta-Hydrolases"/>
    <property type="match status" value="1"/>
</dbReference>
<evidence type="ECO:0000313" key="8">
    <source>
        <dbReference type="Proteomes" id="UP001287356"/>
    </source>
</evidence>
<keyword evidence="8" id="KW-1185">Reference proteome</keyword>
<reference evidence="7" key="1">
    <citation type="journal article" date="2023" name="Mol. Phylogenet. Evol.">
        <title>Genome-scale phylogeny and comparative genomics of the fungal order Sordariales.</title>
        <authorList>
            <person name="Hensen N."/>
            <person name="Bonometti L."/>
            <person name="Westerberg I."/>
            <person name="Brannstrom I.O."/>
            <person name="Guillou S."/>
            <person name="Cros-Aarteil S."/>
            <person name="Calhoun S."/>
            <person name="Haridas S."/>
            <person name="Kuo A."/>
            <person name="Mondo S."/>
            <person name="Pangilinan J."/>
            <person name="Riley R."/>
            <person name="LaButti K."/>
            <person name="Andreopoulos B."/>
            <person name="Lipzen A."/>
            <person name="Chen C."/>
            <person name="Yan M."/>
            <person name="Daum C."/>
            <person name="Ng V."/>
            <person name="Clum A."/>
            <person name="Steindorff A."/>
            <person name="Ohm R.A."/>
            <person name="Martin F."/>
            <person name="Silar P."/>
            <person name="Natvig D.O."/>
            <person name="Lalanne C."/>
            <person name="Gautier V."/>
            <person name="Ament-Velasquez S.L."/>
            <person name="Kruys A."/>
            <person name="Hutchinson M.I."/>
            <person name="Powell A.J."/>
            <person name="Barry K."/>
            <person name="Miller A.N."/>
            <person name="Grigoriev I.V."/>
            <person name="Debuchy R."/>
            <person name="Gladieux P."/>
            <person name="Hiltunen Thoren M."/>
            <person name="Johannesson H."/>
        </authorList>
    </citation>
    <scope>NUCLEOTIDE SEQUENCE</scope>
    <source>
        <strain evidence="7">CBS 958.72</strain>
    </source>
</reference>
<keyword evidence="5" id="KW-0496">Mitochondrion</keyword>
<evidence type="ECO:0000256" key="2">
    <source>
        <dbReference type="ARBA" id="ARBA00004240"/>
    </source>
</evidence>
<dbReference type="EMBL" id="JAULSN010000005">
    <property type="protein sequence ID" value="KAK3371665.1"/>
    <property type="molecule type" value="Genomic_DNA"/>
</dbReference>
<accession>A0AAE0K8M4</accession>
<dbReference type="GO" id="GO:0005783">
    <property type="term" value="C:endoplasmic reticulum"/>
    <property type="evidence" value="ECO:0007669"/>
    <property type="project" value="UniProtKB-SubCell"/>
</dbReference>
<evidence type="ECO:0000256" key="6">
    <source>
        <dbReference type="ARBA" id="ARBA00023136"/>
    </source>
</evidence>
<comment type="caution">
    <text evidence="7">The sequence shown here is derived from an EMBL/GenBank/DDBJ whole genome shotgun (WGS) entry which is preliminary data.</text>
</comment>
<organism evidence="7 8">
    <name type="scientific">Lasiosphaeria ovina</name>
    <dbReference type="NCBI Taxonomy" id="92902"/>
    <lineage>
        <taxon>Eukaryota</taxon>
        <taxon>Fungi</taxon>
        <taxon>Dikarya</taxon>
        <taxon>Ascomycota</taxon>
        <taxon>Pezizomycotina</taxon>
        <taxon>Sordariomycetes</taxon>
        <taxon>Sordariomycetidae</taxon>
        <taxon>Sordariales</taxon>
        <taxon>Lasiosphaeriaceae</taxon>
        <taxon>Lasiosphaeria</taxon>
    </lineage>
</organism>
<dbReference type="Gene3D" id="3.40.50.1820">
    <property type="entry name" value="alpha/beta hydrolase"/>
    <property type="match status" value="1"/>
</dbReference>
<dbReference type="PANTHER" id="PTHR48182">
    <property type="entry name" value="PROTEIN SERAC1"/>
    <property type="match status" value="1"/>
</dbReference>
<dbReference type="Proteomes" id="UP001287356">
    <property type="component" value="Unassembled WGS sequence"/>
</dbReference>
<sequence>LTYGYDTNIRSRFGSSPVSKKSVGDHGWDLLCTLADNRRDAPSRPLVFVAHSLGGLISKVALLKASEHGQPEPQAHLRSIPQSTVGVLFFGTPHRGADPFNIAHHVLKALAGLVLQHNDGVVQTLLRGGDYLRSIQDNFVTLSKHSRWAIFSFQEEYPLGALFGKKV</sequence>
<evidence type="ECO:0000256" key="1">
    <source>
        <dbReference type="ARBA" id="ARBA00004173"/>
    </source>
</evidence>
<dbReference type="GO" id="GO:0005739">
    <property type="term" value="C:mitochondrion"/>
    <property type="evidence" value="ECO:0007669"/>
    <property type="project" value="UniProtKB-SubCell"/>
</dbReference>
<keyword evidence="6" id="KW-0472">Membrane</keyword>
<evidence type="ECO:0000256" key="4">
    <source>
        <dbReference type="ARBA" id="ARBA00022824"/>
    </source>
</evidence>
<evidence type="ECO:0000256" key="5">
    <source>
        <dbReference type="ARBA" id="ARBA00023128"/>
    </source>
</evidence>
<dbReference type="InterPro" id="IPR029058">
    <property type="entry name" value="AB_hydrolase_fold"/>
</dbReference>